<name>A0ABZ3F1Z5_9FIRM</name>
<sequence length="123" mass="14010">MFTKLYEKLDTINSNVTGHYGEFVKGVYDKVGYMKKENEYLTKQINGVIDSQQKTIEQLTKALCNKYEHGLFIFSEDGKIPMVIRNGKELTNNLTSSFGIEWSPGEVPNIQIEQVAATSYDMD</sequence>
<protein>
    <submittedName>
        <fullName evidence="1">Uncharacterized protein</fullName>
    </submittedName>
</protein>
<proteinExistence type="predicted"/>
<evidence type="ECO:0000313" key="1">
    <source>
        <dbReference type="EMBL" id="XAH75952.1"/>
    </source>
</evidence>
<accession>A0ABZ3F1Z5</accession>
<evidence type="ECO:0000313" key="2">
    <source>
        <dbReference type="Proteomes" id="UP001451571"/>
    </source>
</evidence>
<keyword evidence="2" id="KW-1185">Reference proteome</keyword>
<dbReference type="RefSeq" id="WP_342759528.1">
    <property type="nucleotide sequence ID" value="NZ_CP146256.1"/>
</dbReference>
<dbReference type="Proteomes" id="UP001451571">
    <property type="component" value="Chromosome"/>
</dbReference>
<gene>
    <name evidence="1" type="ORF">V6984_09395</name>
</gene>
<organism evidence="1 2">
    <name type="scientific">Kineothrix sedimenti</name>
    <dbReference type="NCBI Taxonomy" id="3123317"/>
    <lineage>
        <taxon>Bacteria</taxon>
        <taxon>Bacillati</taxon>
        <taxon>Bacillota</taxon>
        <taxon>Clostridia</taxon>
        <taxon>Lachnospirales</taxon>
        <taxon>Lachnospiraceae</taxon>
        <taxon>Kineothrix</taxon>
    </lineage>
</organism>
<dbReference type="EMBL" id="CP146256">
    <property type="protein sequence ID" value="XAH75952.1"/>
    <property type="molecule type" value="Genomic_DNA"/>
</dbReference>
<reference evidence="1 2" key="1">
    <citation type="submission" date="2024-02" db="EMBL/GenBank/DDBJ databases">
        <title>Bacterial strain from lacustrine sediment.</title>
        <authorList>
            <person name="Petit C."/>
            <person name="Fadhlaoui K."/>
        </authorList>
    </citation>
    <scope>NUCLEOTIDE SEQUENCE [LARGE SCALE GENOMIC DNA]</scope>
    <source>
        <strain evidence="1 2">IPX-CK</strain>
    </source>
</reference>